<feature type="domain" description="SGNH hydrolase-type esterase" evidence="2">
    <location>
        <begin position="966"/>
        <end position="1276"/>
    </location>
</feature>
<accession>A0ABP6SJN6</accession>
<feature type="region of interest" description="Disordered" evidence="1">
    <location>
        <begin position="332"/>
        <end position="402"/>
    </location>
</feature>
<dbReference type="InterPro" id="IPR036514">
    <property type="entry name" value="SGNH_hydro_sf"/>
</dbReference>
<sequence>MAPADRTKVIGPKWRSSADRLWATSNDADGFHVLAAEAKTGYAWRTVATLSEPGFDTDMWIGNACVTGSGRRALVVYAPRTFTNKEDLASRGGFTATVDLVTGRVTKLPVQTSLAYYNPGCGPGETAVVTQEGGASKAATRLLPVDTAAGRLGRPVQLPGQVTSAVPAEGGGWIAADSRRLVRISPKGKRTVLARTNSVPFQLTTDADGGVVFMDRDAKGITTVKRATPAGPDTKVATLARGHTGRVGLSRSADGKVFVTGTPDTVAPRLPATVTHVRGIAKDALISSTGAATVNKVSYPDQPDPRVPVVDPEAAQRVGLTVRMTATGKVAEFGLTPGDGPDSARARAPHPTLASPAPERAGRTSRTALTASASATDPVDADRSCSVPRNDPRNQAMQPTPRQVEWAVDQAVRNALTTTRPADWKGLGMPEYTIQGSGGMSPLKPLDGGGYVPAQIMLGITAQESNMWQAARTAMPGVAGNPLIGNFYGRSIYDDNESNDWEINWAKADCGYGVTQVTDGMRLAGRERPGETAMPYQKQRAVALDYAANVAEGLNILVGKWNQTRAAGLTVNDGNPKYIENWFFAVWAYNSGFYPDKGDGSPWGVGWLNNPVNPRYPADRYAFLDKTYEDARTPQKWPYPEKIMGWAGHPPNLFEAPSKPVPGYRAAWWPGTSTTAPIHRSLVKPPTELFCDESNDCEPGATYKPSAEGLGSEPAGPCAHTDPSSGLYDLKCWYHQPVTWKSDCASACGRELLRFDPGYAQQPDGVSFPPNCSPNGLPMGKTYVIDDVPDPVPVRGPCDAIENSGTFQFSFPSYTHTLPNGGPTVTDHPAKVDLHQLSGGFESHFYFGHSRKPGAEDGKLKITGTWTLDRSLDQWARVLVHLPDHGAHTQQAKYTVNLGNGTTKQRVLQQRVLANQWVPLGVFRFAGVPSVSLSTDTADGVGEDDVAWDAIAIQPLDRKPKHFVVALGDSYSSGEGASELGGVDQQEYYRESNSMGHDPQGQNACHRSPHAWSRKAVLSDWPSMNIGGRADGLDSELDYHLIACSGAQTYNIMPGGLFNTEGQEGRGQFHELSQIDKGFLDENTTLVTLSIGGNDTGFGPIITECAMTLNCPEEDIDGSVPQPRDEIISLREWVPRRITQYVRPSIARNLQEIEKRAPHAKIVLMGYPELMESSECLGIASPAFGEEEIAWLREVAGTLAEGMAGAVADSGLGDKVVFADPRPAFKGRGICGTDAAIHGPVFNLTDGEDPLYNRAPDVNVWGLPISMQSFHPNKAGTTLYAETLNTTLRRLGL</sequence>
<evidence type="ECO:0000256" key="1">
    <source>
        <dbReference type="SAM" id="MobiDB-lite"/>
    </source>
</evidence>
<dbReference type="EMBL" id="BAAAYL010000001">
    <property type="protein sequence ID" value="GAA3378601.1"/>
    <property type="molecule type" value="Genomic_DNA"/>
</dbReference>
<evidence type="ECO:0000313" key="4">
    <source>
        <dbReference type="EMBL" id="GAA3378601.1"/>
    </source>
</evidence>
<name>A0ABP6SJN6_9ACTN</name>
<dbReference type="CDD" id="cd01823">
    <property type="entry name" value="SEST_like"/>
    <property type="match status" value="1"/>
</dbReference>
<dbReference type="InterPro" id="IPR033803">
    <property type="entry name" value="CBD-like_Golvesin-Xly"/>
</dbReference>
<proteinExistence type="predicted"/>
<feature type="compositionally biased region" description="Low complexity" evidence="1">
    <location>
        <begin position="364"/>
        <end position="376"/>
    </location>
</feature>
<dbReference type="PANTHER" id="PTHR37981">
    <property type="entry name" value="LIPASE 2"/>
    <property type="match status" value="1"/>
</dbReference>
<gene>
    <name evidence="4" type="ORF">GCM10020367_58770</name>
</gene>
<evidence type="ECO:0000313" key="5">
    <source>
        <dbReference type="Proteomes" id="UP001499990"/>
    </source>
</evidence>
<dbReference type="InterPro" id="IPR013830">
    <property type="entry name" value="SGNH_hydro"/>
</dbReference>
<dbReference type="Proteomes" id="UP001499990">
    <property type="component" value="Unassembled WGS sequence"/>
</dbReference>
<protein>
    <recommendedName>
        <fullName evidence="6">NocE</fullName>
    </recommendedName>
</protein>
<evidence type="ECO:0008006" key="6">
    <source>
        <dbReference type="Google" id="ProtNLM"/>
    </source>
</evidence>
<reference evidence="5" key="1">
    <citation type="journal article" date="2019" name="Int. J. Syst. Evol. Microbiol.">
        <title>The Global Catalogue of Microorganisms (GCM) 10K type strain sequencing project: providing services to taxonomists for standard genome sequencing and annotation.</title>
        <authorList>
            <consortium name="The Broad Institute Genomics Platform"/>
            <consortium name="The Broad Institute Genome Sequencing Center for Infectious Disease"/>
            <person name="Wu L."/>
            <person name="Ma J."/>
        </authorList>
    </citation>
    <scope>NUCLEOTIDE SEQUENCE [LARGE SCALE GENOMIC DNA]</scope>
    <source>
        <strain evidence="5">JCM 9651</strain>
    </source>
</reference>
<dbReference type="Pfam" id="PF13472">
    <property type="entry name" value="Lipase_GDSL_2"/>
    <property type="match status" value="1"/>
</dbReference>
<evidence type="ECO:0000259" key="2">
    <source>
        <dbReference type="Pfam" id="PF13472"/>
    </source>
</evidence>
<dbReference type="Pfam" id="PF25275">
    <property type="entry name" value="Golvesin_C"/>
    <property type="match status" value="1"/>
</dbReference>
<dbReference type="Gene3D" id="3.40.50.1110">
    <property type="entry name" value="SGNH hydrolase"/>
    <property type="match status" value="1"/>
</dbReference>
<organism evidence="4 5">
    <name type="scientific">Streptomyces sannanensis</name>
    <dbReference type="NCBI Taxonomy" id="285536"/>
    <lineage>
        <taxon>Bacteria</taxon>
        <taxon>Bacillati</taxon>
        <taxon>Actinomycetota</taxon>
        <taxon>Actinomycetes</taxon>
        <taxon>Kitasatosporales</taxon>
        <taxon>Streptomycetaceae</taxon>
        <taxon>Streptomyces</taxon>
    </lineage>
</organism>
<dbReference type="InterPro" id="IPR037460">
    <property type="entry name" value="SEST-like"/>
</dbReference>
<feature type="domain" description="Golvesin/Xly CBD-like" evidence="3">
    <location>
        <begin position="859"/>
        <end position="953"/>
    </location>
</feature>
<dbReference type="SUPFAM" id="SSF52266">
    <property type="entry name" value="SGNH hydrolase"/>
    <property type="match status" value="1"/>
</dbReference>
<comment type="caution">
    <text evidence="4">The sequence shown here is derived from an EMBL/GenBank/DDBJ whole genome shotgun (WGS) entry which is preliminary data.</text>
</comment>
<evidence type="ECO:0000259" key="3">
    <source>
        <dbReference type="Pfam" id="PF25275"/>
    </source>
</evidence>
<dbReference type="SUPFAM" id="SSF63829">
    <property type="entry name" value="Calcium-dependent phosphotriesterase"/>
    <property type="match status" value="1"/>
</dbReference>
<keyword evidence="5" id="KW-1185">Reference proteome</keyword>
<dbReference type="PANTHER" id="PTHR37981:SF1">
    <property type="entry name" value="SGNH HYDROLASE-TYPE ESTERASE DOMAIN-CONTAINING PROTEIN"/>
    <property type="match status" value="1"/>
</dbReference>